<dbReference type="Gene3D" id="3.30.450.20">
    <property type="entry name" value="PAS domain"/>
    <property type="match status" value="1"/>
</dbReference>
<dbReference type="NCBIfam" id="TIGR00229">
    <property type="entry name" value="sensory_box"/>
    <property type="match status" value="1"/>
</dbReference>
<keyword evidence="6" id="KW-0902">Two-component regulatory system</keyword>
<dbReference type="InterPro" id="IPR035965">
    <property type="entry name" value="PAS-like_dom_sf"/>
</dbReference>
<dbReference type="PROSITE" id="PS50109">
    <property type="entry name" value="HIS_KIN"/>
    <property type="match status" value="1"/>
</dbReference>
<dbReference type="Pfam" id="PF02518">
    <property type="entry name" value="HATPase_c"/>
    <property type="match status" value="1"/>
</dbReference>
<name>A0A7J3M5N5_ARCFL</name>
<evidence type="ECO:0000256" key="6">
    <source>
        <dbReference type="ARBA" id="ARBA00023012"/>
    </source>
</evidence>
<dbReference type="InterPro" id="IPR005467">
    <property type="entry name" value="His_kinase_dom"/>
</dbReference>
<proteinExistence type="predicted"/>
<protein>
    <submittedName>
        <fullName evidence="9">PAS domain-containing sensor histidine kinase</fullName>
    </submittedName>
</protein>
<dbReference type="PROSITE" id="PS50112">
    <property type="entry name" value="PAS"/>
    <property type="match status" value="1"/>
</dbReference>
<dbReference type="InterPro" id="IPR000014">
    <property type="entry name" value="PAS"/>
</dbReference>
<evidence type="ECO:0000256" key="1">
    <source>
        <dbReference type="ARBA" id="ARBA00022553"/>
    </source>
</evidence>
<dbReference type="SMART" id="SM00091">
    <property type="entry name" value="PAS"/>
    <property type="match status" value="1"/>
</dbReference>
<organism evidence="9">
    <name type="scientific">Archaeoglobus fulgidus</name>
    <dbReference type="NCBI Taxonomy" id="2234"/>
    <lineage>
        <taxon>Archaea</taxon>
        <taxon>Methanobacteriati</taxon>
        <taxon>Methanobacteriota</taxon>
        <taxon>Archaeoglobi</taxon>
        <taxon>Archaeoglobales</taxon>
        <taxon>Archaeoglobaceae</taxon>
        <taxon>Archaeoglobus</taxon>
    </lineage>
</organism>
<evidence type="ECO:0000256" key="2">
    <source>
        <dbReference type="ARBA" id="ARBA00022679"/>
    </source>
</evidence>
<dbReference type="InterPro" id="IPR004358">
    <property type="entry name" value="Sig_transdc_His_kin-like_C"/>
</dbReference>
<keyword evidence="4 9" id="KW-0418">Kinase</keyword>
<evidence type="ECO:0000256" key="5">
    <source>
        <dbReference type="ARBA" id="ARBA00022840"/>
    </source>
</evidence>
<dbReference type="PANTHER" id="PTHR43065">
    <property type="entry name" value="SENSOR HISTIDINE KINASE"/>
    <property type="match status" value="1"/>
</dbReference>
<dbReference type="InterPro" id="IPR013767">
    <property type="entry name" value="PAS_fold"/>
</dbReference>
<dbReference type="InterPro" id="IPR003594">
    <property type="entry name" value="HATPase_dom"/>
</dbReference>
<evidence type="ECO:0000256" key="4">
    <source>
        <dbReference type="ARBA" id="ARBA00022777"/>
    </source>
</evidence>
<comment type="caution">
    <text evidence="9">The sequence shown here is derived from an EMBL/GenBank/DDBJ whole genome shotgun (WGS) entry which is preliminary data.</text>
</comment>
<keyword evidence="1" id="KW-0597">Phosphoprotein</keyword>
<feature type="domain" description="PAS" evidence="8">
    <location>
        <begin position="1"/>
        <end position="69"/>
    </location>
</feature>
<keyword evidence="3" id="KW-0547">Nucleotide-binding</keyword>
<evidence type="ECO:0000256" key="3">
    <source>
        <dbReference type="ARBA" id="ARBA00022741"/>
    </source>
</evidence>
<dbReference type="GO" id="GO:0016301">
    <property type="term" value="F:kinase activity"/>
    <property type="evidence" value="ECO:0007669"/>
    <property type="project" value="UniProtKB-KW"/>
</dbReference>
<dbReference type="CDD" id="cd00130">
    <property type="entry name" value="PAS"/>
    <property type="match status" value="1"/>
</dbReference>
<dbReference type="SUPFAM" id="SSF55874">
    <property type="entry name" value="ATPase domain of HSP90 chaperone/DNA topoisomerase II/histidine kinase"/>
    <property type="match status" value="1"/>
</dbReference>
<dbReference type="PRINTS" id="PR00344">
    <property type="entry name" value="BCTRLSENSOR"/>
</dbReference>
<dbReference type="Pfam" id="PF00989">
    <property type="entry name" value="PAS"/>
    <property type="match status" value="1"/>
</dbReference>
<dbReference type="CDD" id="cd00075">
    <property type="entry name" value="HATPase"/>
    <property type="match status" value="1"/>
</dbReference>
<feature type="domain" description="Histidine kinase" evidence="7">
    <location>
        <begin position="135"/>
        <end position="320"/>
    </location>
</feature>
<evidence type="ECO:0000259" key="8">
    <source>
        <dbReference type="PROSITE" id="PS50112"/>
    </source>
</evidence>
<dbReference type="PANTHER" id="PTHR43065:SF10">
    <property type="entry name" value="PEROXIDE STRESS-ACTIVATED HISTIDINE KINASE MAK3"/>
    <property type="match status" value="1"/>
</dbReference>
<dbReference type="Gene3D" id="3.30.565.10">
    <property type="entry name" value="Histidine kinase-like ATPase, C-terminal domain"/>
    <property type="match status" value="1"/>
</dbReference>
<keyword evidence="5" id="KW-0067">ATP-binding</keyword>
<dbReference type="GO" id="GO:0000160">
    <property type="term" value="P:phosphorelay signal transduction system"/>
    <property type="evidence" value="ECO:0007669"/>
    <property type="project" value="UniProtKB-KW"/>
</dbReference>
<dbReference type="GO" id="GO:0005524">
    <property type="term" value="F:ATP binding"/>
    <property type="evidence" value="ECO:0007669"/>
    <property type="project" value="UniProtKB-KW"/>
</dbReference>
<sequence length="341" mass="39285">MEWKTAVDEFPVAIVVVDERGQIVYLNKILAERSGLSYEEMMKNPQNYFHKEDYPKLVDLVVKTFVEKRKNPDPPLIVRAFDKWGRITWLEARTRYVEINGKPYCLLAYTDVSERVALQKRMEELNDYLRFLNSMLRHDILNIFARIYPLIELLEEEPDAEILQKMKDAVTKGIDLVKKMKELESSLEFVKECYDLREVIIEVSKSHGVRVSVEGNAKVVANSGIYSVFENLIDNAVKHGGATEIRVEIRSNDEVKVFFSDNGKGIPKEFANKVFTKGFTTKGTGLGLFIVKKLMEHYQGSIELVNPETATFLLKFPKASEQVIRNELRESCNYASVEQQK</sequence>
<dbReference type="GO" id="GO:0006355">
    <property type="term" value="P:regulation of DNA-templated transcription"/>
    <property type="evidence" value="ECO:0007669"/>
    <property type="project" value="InterPro"/>
</dbReference>
<evidence type="ECO:0000313" key="9">
    <source>
        <dbReference type="EMBL" id="HGT83604.1"/>
    </source>
</evidence>
<reference evidence="9" key="1">
    <citation type="journal article" date="2020" name="mSystems">
        <title>Genome- and Community-Level Interaction Insights into Carbon Utilization and Element Cycling Functions of Hydrothermarchaeota in Hydrothermal Sediment.</title>
        <authorList>
            <person name="Zhou Z."/>
            <person name="Liu Y."/>
            <person name="Xu W."/>
            <person name="Pan J."/>
            <person name="Luo Z.H."/>
            <person name="Li M."/>
        </authorList>
    </citation>
    <scope>NUCLEOTIDE SEQUENCE [LARGE SCALE GENOMIC DNA]</scope>
    <source>
        <strain evidence="9">SpSt-587</strain>
    </source>
</reference>
<dbReference type="EMBL" id="DSYZ01000144">
    <property type="protein sequence ID" value="HGT83604.1"/>
    <property type="molecule type" value="Genomic_DNA"/>
</dbReference>
<dbReference type="SMART" id="SM00387">
    <property type="entry name" value="HATPase_c"/>
    <property type="match status" value="1"/>
</dbReference>
<dbReference type="SUPFAM" id="SSF55785">
    <property type="entry name" value="PYP-like sensor domain (PAS domain)"/>
    <property type="match status" value="1"/>
</dbReference>
<gene>
    <name evidence="9" type="ORF">ENT52_07775</name>
</gene>
<dbReference type="InterPro" id="IPR036890">
    <property type="entry name" value="HATPase_C_sf"/>
</dbReference>
<evidence type="ECO:0000259" key="7">
    <source>
        <dbReference type="PROSITE" id="PS50109"/>
    </source>
</evidence>
<accession>A0A7J3M5N5</accession>
<keyword evidence="2" id="KW-0808">Transferase</keyword>
<dbReference type="AlphaFoldDB" id="A0A7J3M5N5"/>